<dbReference type="Proteomes" id="UP001189143">
    <property type="component" value="Unassembled WGS sequence"/>
</dbReference>
<evidence type="ECO:0000313" key="4">
    <source>
        <dbReference type="Proteomes" id="UP000431451"/>
    </source>
</evidence>
<proteinExistence type="predicted"/>
<dbReference type="Proteomes" id="UP000431451">
    <property type="component" value="Unassembled WGS sequence"/>
</dbReference>
<organism evidence="3 4">
    <name type="scientific">Clostridium neonatale</name>
    <dbReference type="NCBI Taxonomy" id="137838"/>
    <lineage>
        <taxon>Bacteria</taxon>
        <taxon>Bacillati</taxon>
        <taxon>Bacillota</taxon>
        <taxon>Clostridia</taxon>
        <taxon>Eubacteriales</taxon>
        <taxon>Clostridiaceae</taxon>
        <taxon>Clostridium</taxon>
    </lineage>
</organism>
<dbReference type="EMBL" id="UWJD01000001">
    <property type="protein sequence ID" value="VCT83819.1"/>
    <property type="molecule type" value="Genomic_DNA"/>
</dbReference>
<reference evidence="3 4" key="1">
    <citation type="submission" date="2018-06" db="EMBL/GenBank/DDBJ databases">
        <authorList>
            <consortium name="IHU Genomes"/>
        </authorList>
    </citation>
    <scope>NUCLEOTIDE SEQUENCE [LARGE SCALE GENOMIC DNA]</scope>
    <source>
        <strain evidence="3 4">NEC25</strain>
    </source>
</reference>
<name>A0A653AQ24_9CLOT</name>
<evidence type="ECO:0000313" key="2">
    <source>
        <dbReference type="EMBL" id="CAI3543550.1"/>
    </source>
</evidence>
<dbReference type="EMBL" id="CAMTCP010000044">
    <property type="protein sequence ID" value="CAI3543550.1"/>
    <property type="molecule type" value="Genomic_DNA"/>
</dbReference>
<gene>
    <name evidence="2" type="ORF">CNEO2_130101</name>
    <name evidence="1" type="ORF">CNEO_44170</name>
    <name evidence="3" type="ORF">CNEONATNEC25_01416</name>
</gene>
<dbReference type="GeneID" id="68879526"/>
<reference evidence="2" key="3">
    <citation type="submission" date="2022-10" db="EMBL/GenBank/DDBJ databases">
        <authorList>
            <person name="Aires J."/>
            <person name="Mesa V."/>
        </authorList>
    </citation>
    <scope>NUCLEOTIDE SEQUENCE</scope>
    <source>
        <strain evidence="2">Clostridium neonatale JD116</strain>
    </source>
</reference>
<evidence type="ECO:0000313" key="1">
    <source>
        <dbReference type="EMBL" id="CAG9709402.1"/>
    </source>
</evidence>
<dbReference type="Proteomes" id="UP000789738">
    <property type="component" value="Unassembled WGS sequence"/>
</dbReference>
<dbReference type="AlphaFoldDB" id="A0A653AQ24"/>
<dbReference type="RefSeq" id="WP_172437792.1">
    <property type="nucleotide sequence ID" value="NZ_CAKJVD010000025.1"/>
</dbReference>
<sequence length="56" mass="6805">MGNIMKINLYAETKKAHNKKICLKNVEKKIMQYNKWLKQTNREDKVETYEEFLQAQ</sequence>
<accession>A0A653AQ24</accession>
<reference evidence="1" key="2">
    <citation type="submission" date="2021-10" db="EMBL/GenBank/DDBJ databases">
        <authorList>
            <person name="Mesa V."/>
        </authorList>
    </citation>
    <scope>NUCLEOTIDE SEQUENCE</scope>
    <source>
        <strain evidence="1">CC3_PB</strain>
    </source>
</reference>
<dbReference type="EMBL" id="CAKJVE010000004">
    <property type="protein sequence ID" value="CAG9709402.1"/>
    <property type="molecule type" value="Genomic_DNA"/>
</dbReference>
<evidence type="ECO:0000313" key="3">
    <source>
        <dbReference type="EMBL" id="VCT83819.1"/>
    </source>
</evidence>
<protein>
    <submittedName>
        <fullName evidence="3">Uncharacterized protein</fullName>
    </submittedName>
</protein>